<evidence type="ECO:0000313" key="1">
    <source>
        <dbReference type="EMBL" id="OBY09650.1"/>
    </source>
</evidence>
<gene>
    <name evidence="1" type="ORF">CP373A1_15045</name>
</gene>
<dbReference type="AlphaFoldDB" id="A0A174HG10"/>
<protein>
    <recommendedName>
        <fullName evidence="3">Tetratricopeptide repeat protein</fullName>
    </recommendedName>
</protein>
<dbReference type="InterPro" id="IPR045507">
    <property type="entry name" value="DUF6483"/>
</dbReference>
<reference evidence="1 2" key="1">
    <citation type="submission" date="2016-06" db="EMBL/GenBank/DDBJ databases">
        <authorList>
            <person name="Kjaerup R.B."/>
            <person name="Dalgaard T.S."/>
            <person name="Juul-Madsen H.R."/>
        </authorList>
    </citation>
    <scope>NUCLEOTIDE SEQUENCE [LARGE SCALE GENOMIC DNA]</scope>
    <source>
        <strain evidence="1 2">373-A1</strain>
    </source>
</reference>
<comment type="caution">
    <text evidence="1">The sequence shown here is derived from an EMBL/GenBank/DDBJ whole genome shotgun (WGS) entry which is preliminary data.</text>
</comment>
<organism evidence="1 2">
    <name type="scientific">Clostridium paraputrificum</name>
    <dbReference type="NCBI Taxonomy" id="29363"/>
    <lineage>
        <taxon>Bacteria</taxon>
        <taxon>Bacillati</taxon>
        <taxon>Bacillota</taxon>
        <taxon>Clostridia</taxon>
        <taxon>Eubacteriales</taxon>
        <taxon>Clostridiaceae</taxon>
        <taxon>Clostridium</taxon>
    </lineage>
</organism>
<dbReference type="eggNOG" id="ENOG50333BQ">
    <property type="taxonomic scope" value="Bacteria"/>
</dbReference>
<dbReference type="EMBL" id="MAPZ01000028">
    <property type="protein sequence ID" value="OBY09650.1"/>
    <property type="molecule type" value="Genomic_DNA"/>
</dbReference>
<evidence type="ECO:0008006" key="3">
    <source>
        <dbReference type="Google" id="ProtNLM"/>
    </source>
</evidence>
<dbReference type="Pfam" id="PF20092">
    <property type="entry name" value="DUF6483"/>
    <property type="match status" value="1"/>
</dbReference>
<keyword evidence="2" id="KW-1185">Reference proteome</keyword>
<accession>A0A174HG10</accession>
<dbReference type="Proteomes" id="UP000092714">
    <property type="component" value="Unassembled WGS sequence"/>
</dbReference>
<proteinExistence type="predicted"/>
<evidence type="ECO:0000313" key="2">
    <source>
        <dbReference type="Proteomes" id="UP000092714"/>
    </source>
</evidence>
<dbReference type="OrthoDB" id="1905743at2"/>
<dbReference type="RefSeq" id="WP_055185007.1">
    <property type="nucleotide sequence ID" value="NZ_CAXSZC010000015.1"/>
</dbReference>
<sequence>MIKKDFMKEIENSLKIVKREVDKNIINGDISKAKEAINNQLKGLVGLDIMTIDTISFSSVIDIISREDEFNGEKYIALGELLCLQGFVCQSTGDEEGQIRYYLKSIDALNEAFREDSDIEKRYFQDGIHISDLLSVYDLTINENKKIFKFYEIVGKYDKAEDILFYMIKKSNKDKNIISMGINYYERLKNLSDEVLEAGNLSREEIEDSYKELMNIC</sequence>
<name>A0A174HG10_9CLOT</name>